<feature type="transmembrane region" description="Helical" evidence="1">
    <location>
        <begin position="32"/>
        <end position="56"/>
    </location>
</feature>
<keyword evidence="1" id="KW-0472">Membrane</keyword>
<evidence type="ECO:0000256" key="1">
    <source>
        <dbReference type="SAM" id="Phobius"/>
    </source>
</evidence>
<reference evidence="2 3" key="1">
    <citation type="journal article" date="2016" name="Nat. Commun.">
        <title>Thousands of microbial genomes shed light on interconnected biogeochemical processes in an aquifer system.</title>
        <authorList>
            <person name="Anantharaman K."/>
            <person name="Brown C.T."/>
            <person name="Hug L.A."/>
            <person name="Sharon I."/>
            <person name="Castelle C.J."/>
            <person name="Probst A.J."/>
            <person name="Thomas B.C."/>
            <person name="Singh A."/>
            <person name="Wilkins M.J."/>
            <person name="Karaoz U."/>
            <person name="Brodie E.L."/>
            <person name="Williams K.H."/>
            <person name="Hubbard S.S."/>
            <person name="Banfield J.F."/>
        </authorList>
    </citation>
    <scope>NUCLEOTIDE SEQUENCE [LARGE SCALE GENOMIC DNA]</scope>
</reference>
<evidence type="ECO:0000313" key="2">
    <source>
        <dbReference type="EMBL" id="OGI88707.1"/>
    </source>
</evidence>
<evidence type="ECO:0000313" key="3">
    <source>
        <dbReference type="Proteomes" id="UP000176423"/>
    </source>
</evidence>
<protein>
    <submittedName>
        <fullName evidence="2">Uncharacterized protein</fullName>
    </submittedName>
</protein>
<sequence>MGWADCGLYLWYYLGMEQESNFNNEMSLKLKILWFALVFLPANFVSIYWFFAWRFWDGPDLFVGFLFLVIPFVTPLLLLGWLFDSYKNNRRISFIIARLANITFSIVGFLLIVWWFLSEMRISPF</sequence>
<comment type="caution">
    <text evidence="2">The sequence shown here is derived from an EMBL/GenBank/DDBJ whole genome shotgun (WGS) entry which is preliminary data.</text>
</comment>
<keyword evidence="1" id="KW-1133">Transmembrane helix</keyword>
<dbReference type="AlphaFoldDB" id="A0A1F6X3G5"/>
<proteinExistence type="predicted"/>
<dbReference type="Proteomes" id="UP000176423">
    <property type="component" value="Unassembled WGS sequence"/>
</dbReference>
<keyword evidence="1" id="KW-0812">Transmembrane</keyword>
<name>A0A1F6X3G5_9BACT</name>
<feature type="transmembrane region" description="Helical" evidence="1">
    <location>
        <begin position="62"/>
        <end position="83"/>
    </location>
</feature>
<gene>
    <name evidence="2" type="ORF">A2914_02005</name>
</gene>
<feature type="transmembrane region" description="Helical" evidence="1">
    <location>
        <begin position="95"/>
        <end position="117"/>
    </location>
</feature>
<organism evidence="2 3">
    <name type="scientific">Candidatus Nomurabacteria bacterium RIFCSPLOWO2_01_FULL_41_21</name>
    <dbReference type="NCBI Taxonomy" id="1801776"/>
    <lineage>
        <taxon>Bacteria</taxon>
        <taxon>Candidatus Nomuraibacteriota</taxon>
    </lineage>
</organism>
<dbReference type="EMBL" id="MFVA01000006">
    <property type="protein sequence ID" value="OGI88707.1"/>
    <property type="molecule type" value="Genomic_DNA"/>
</dbReference>
<accession>A0A1F6X3G5</accession>